<dbReference type="SUPFAM" id="SSF53335">
    <property type="entry name" value="S-adenosyl-L-methionine-dependent methyltransferases"/>
    <property type="match status" value="1"/>
</dbReference>
<organism evidence="6 7">
    <name type="scientific">Mesocestoides corti</name>
    <name type="common">Flatworm</name>
    <dbReference type="NCBI Taxonomy" id="53468"/>
    <lineage>
        <taxon>Eukaryota</taxon>
        <taxon>Metazoa</taxon>
        <taxon>Spiralia</taxon>
        <taxon>Lophotrochozoa</taxon>
        <taxon>Platyhelminthes</taxon>
        <taxon>Cestoda</taxon>
        <taxon>Eucestoda</taxon>
        <taxon>Cyclophyllidea</taxon>
        <taxon>Mesocestoididae</taxon>
        <taxon>Mesocestoides</taxon>
    </lineage>
</organism>
<evidence type="ECO:0000256" key="4">
    <source>
        <dbReference type="ARBA" id="ARBA00022691"/>
    </source>
</evidence>
<dbReference type="STRING" id="53468.A0A0R3UAH3"/>
<proteinExistence type="inferred from homology"/>
<keyword evidence="5" id="KW-1133">Transmembrane helix</keyword>
<sequence>MLGRLGVACIVGVVGSAITYLLIPFISPAFRRVCLPFVPATTEQLSVVAQLLQHAETHAGRRIGRLVDIGSGDGRVVLYLLSDKKLATLTTASGVELNRPLVWWSRFAAWRQGHRDRATFHCRDLWKFDLSQFQSVVVFGVDSMMKPLEKKLLEELSDQPVIVACRFPLPCLQYEMKLGSGSDAAYLYLPRLPRKEIHTVFSCRT</sequence>
<comment type="similarity">
    <text evidence="1">Belongs to the ANT/ATPSC lysine N-methyltransferase family.</text>
</comment>
<keyword evidence="5" id="KW-0812">Transmembrane</keyword>
<keyword evidence="2" id="KW-0489">Methyltransferase</keyword>
<dbReference type="GO" id="GO:0005739">
    <property type="term" value="C:mitochondrion"/>
    <property type="evidence" value="ECO:0007669"/>
    <property type="project" value="TreeGrafter"/>
</dbReference>
<keyword evidence="3" id="KW-0808">Transferase</keyword>
<evidence type="ECO:0000256" key="3">
    <source>
        <dbReference type="ARBA" id="ARBA00022679"/>
    </source>
</evidence>
<dbReference type="Proteomes" id="UP000267029">
    <property type="component" value="Unassembled WGS sequence"/>
</dbReference>
<accession>A0A0R3UAH3</accession>
<evidence type="ECO:0000256" key="2">
    <source>
        <dbReference type="ARBA" id="ARBA00022603"/>
    </source>
</evidence>
<dbReference type="GO" id="GO:1905706">
    <property type="term" value="P:regulation of mitochondrial ATP synthesis coupled proton transport"/>
    <property type="evidence" value="ECO:0007669"/>
    <property type="project" value="TreeGrafter"/>
</dbReference>
<evidence type="ECO:0000313" key="7">
    <source>
        <dbReference type="Proteomes" id="UP000267029"/>
    </source>
</evidence>
<name>A0A0R3UAH3_MESCO</name>
<dbReference type="PANTHER" id="PTHR13610:SF9">
    <property type="entry name" value="FI06469P"/>
    <property type="match status" value="1"/>
</dbReference>
<keyword evidence="5" id="KW-0472">Membrane</keyword>
<evidence type="ECO:0000256" key="5">
    <source>
        <dbReference type="SAM" id="Phobius"/>
    </source>
</evidence>
<dbReference type="InterPro" id="IPR026170">
    <property type="entry name" value="FAM173A/B"/>
</dbReference>
<keyword evidence="4" id="KW-0949">S-adenosyl-L-methionine</keyword>
<evidence type="ECO:0000313" key="6">
    <source>
        <dbReference type="EMBL" id="VDD77919.1"/>
    </source>
</evidence>
<reference evidence="8" key="2">
    <citation type="submission" date="2019-11" db="UniProtKB">
        <authorList>
            <consortium name="WormBaseParasite"/>
        </authorList>
    </citation>
    <scope>IDENTIFICATION</scope>
</reference>
<dbReference type="InterPro" id="IPR029063">
    <property type="entry name" value="SAM-dependent_MTases_sf"/>
</dbReference>
<keyword evidence="7" id="KW-1185">Reference proteome</keyword>
<dbReference type="AlphaFoldDB" id="A0A0R3UAH3"/>
<evidence type="ECO:0000256" key="1">
    <source>
        <dbReference type="ARBA" id="ARBA00010633"/>
    </source>
</evidence>
<dbReference type="PANTHER" id="PTHR13610">
    <property type="entry name" value="METHYLTRANSFERASE DOMAIN-CONTAINING PROTEIN"/>
    <property type="match status" value="1"/>
</dbReference>
<feature type="transmembrane region" description="Helical" evidence="5">
    <location>
        <begin position="7"/>
        <end position="26"/>
    </location>
</feature>
<dbReference type="EMBL" id="UXSR01001105">
    <property type="protein sequence ID" value="VDD77919.1"/>
    <property type="molecule type" value="Genomic_DNA"/>
</dbReference>
<dbReference type="Gene3D" id="3.40.50.150">
    <property type="entry name" value="Vaccinia Virus protein VP39"/>
    <property type="match status" value="1"/>
</dbReference>
<protein>
    <submittedName>
        <fullName evidence="8">Protein FAM173B</fullName>
    </submittedName>
</protein>
<dbReference type="WBParaSite" id="MCU_012003-RA">
    <property type="protein sequence ID" value="MCU_012003-RA"/>
    <property type="gene ID" value="MCU_012003"/>
</dbReference>
<dbReference type="GO" id="GO:0016279">
    <property type="term" value="F:protein-lysine N-methyltransferase activity"/>
    <property type="evidence" value="ECO:0007669"/>
    <property type="project" value="InterPro"/>
</dbReference>
<evidence type="ECO:0000313" key="8">
    <source>
        <dbReference type="WBParaSite" id="MCU_012003-RA"/>
    </source>
</evidence>
<dbReference type="OrthoDB" id="66144at2759"/>
<dbReference type="GO" id="GO:0032259">
    <property type="term" value="P:methylation"/>
    <property type="evidence" value="ECO:0007669"/>
    <property type="project" value="UniProtKB-KW"/>
</dbReference>
<reference evidence="6 7" key="1">
    <citation type="submission" date="2018-10" db="EMBL/GenBank/DDBJ databases">
        <authorList>
            <consortium name="Pathogen Informatics"/>
        </authorList>
    </citation>
    <scope>NUCLEOTIDE SEQUENCE [LARGE SCALE GENOMIC DNA]</scope>
</reference>
<gene>
    <name evidence="6" type="ORF">MCOS_LOCUS3922</name>
</gene>